<feature type="signal peptide" evidence="9">
    <location>
        <begin position="1"/>
        <end position="20"/>
    </location>
</feature>
<evidence type="ECO:0000256" key="2">
    <source>
        <dbReference type="ARBA" id="ARBA00009183"/>
    </source>
</evidence>
<accession>A0ABD0SIR0</accession>
<gene>
    <name evidence="10" type="ORF">ABMA28_007768</name>
</gene>
<dbReference type="GO" id="GO:0050660">
    <property type="term" value="F:flavin adenine dinucleotide binding"/>
    <property type="evidence" value="ECO:0007669"/>
    <property type="project" value="UniProtKB-ARBA"/>
</dbReference>
<dbReference type="PIRSF" id="PIRSF000332">
    <property type="entry name" value="FMO"/>
    <property type="match status" value="1"/>
</dbReference>
<dbReference type="InterPro" id="IPR020946">
    <property type="entry name" value="Flavin_mOase-like"/>
</dbReference>
<keyword evidence="5" id="KW-0521">NADP</keyword>
<dbReference type="GO" id="GO:0016709">
    <property type="term" value="F:oxidoreductase activity, acting on paired donors, with incorporation or reduction of molecular oxygen, NAD(P)H as one donor, and incorporation of one atom of oxygen"/>
    <property type="evidence" value="ECO:0007669"/>
    <property type="project" value="UniProtKB-ARBA"/>
</dbReference>
<comment type="cofactor">
    <cofactor evidence="1 8">
        <name>FAD</name>
        <dbReference type="ChEBI" id="CHEBI:57692"/>
    </cofactor>
</comment>
<evidence type="ECO:0000313" key="10">
    <source>
        <dbReference type="EMBL" id="KAL0819712.1"/>
    </source>
</evidence>
<dbReference type="FunFam" id="3.50.50.60:FF:000138">
    <property type="entry name" value="Flavin-containing monooxygenase"/>
    <property type="match status" value="1"/>
</dbReference>
<dbReference type="InterPro" id="IPR036188">
    <property type="entry name" value="FAD/NAD-bd_sf"/>
</dbReference>
<keyword evidence="7 8" id="KW-0503">Monooxygenase</keyword>
<dbReference type="Proteomes" id="UP001549921">
    <property type="component" value="Unassembled WGS sequence"/>
</dbReference>
<dbReference type="EC" id="1.-.-.-" evidence="8"/>
<dbReference type="Pfam" id="PF00743">
    <property type="entry name" value="FMO-like"/>
    <property type="match status" value="2"/>
</dbReference>
<feature type="chain" id="PRO_5044881074" description="Flavin-containing monooxygenase" evidence="9">
    <location>
        <begin position="21"/>
        <end position="457"/>
    </location>
</feature>
<keyword evidence="6 8" id="KW-0560">Oxidoreductase</keyword>
<name>A0ABD0SIR0_LOXSC</name>
<dbReference type="PANTHER" id="PTHR23023">
    <property type="entry name" value="DIMETHYLANILINE MONOOXYGENASE"/>
    <property type="match status" value="1"/>
</dbReference>
<evidence type="ECO:0000256" key="4">
    <source>
        <dbReference type="ARBA" id="ARBA00022827"/>
    </source>
</evidence>
<proteinExistence type="inferred from homology"/>
<organism evidence="10 11">
    <name type="scientific">Loxostege sticticalis</name>
    <name type="common">Beet webworm moth</name>
    <dbReference type="NCBI Taxonomy" id="481309"/>
    <lineage>
        <taxon>Eukaryota</taxon>
        <taxon>Metazoa</taxon>
        <taxon>Ecdysozoa</taxon>
        <taxon>Arthropoda</taxon>
        <taxon>Hexapoda</taxon>
        <taxon>Insecta</taxon>
        <taxon>Pterygota</taxon>
        <taxon>Neoptera</taxon>
        <taxon>Endopterygota</taxon>
        <taxon>Lepidoptera</taxon>
        <taxon>Glossata</taxon>
        <taxon>Ditrysia</taxon>
        <taxon>Pyraloidea</taxon>
        <taxon>Crambidae</taxon>
        <taxon>Pyraustinae</taxon>
        <taxon>Loxostege</taxon>
    </lineage>
</organism>
<dbReference type="SUPFAM" id="SSF51905">
    <property type="entry name" value="FAD/NAD(P)-binding domain"/>
    <property type="match status" value="2"/>
</dbReference>
<evidence type="ECO:0000256" key="3">
    <source>
        <dbReference type="ARBA" id="ARBA00022630"/>
    </source>
</evidence>
<dbReference type="InterPro" id="IPR050346">
    <property type="entry name" value="FMO-like"/>
</dbReference>
<comment type="similarity">
    <text evidence="2 8">Belongs to the FMO family.</text>
</comment>
<dbReference type="InterPro" id="IPR000960">
    <property type="entry name" value="Flavin_mOase"/>
</dbReference>
<evidence type="ECO:0000256" key="7">
    <source>
        <dbReference type="ARBA" id="ARBA00023033"/>
    </source>
</evidence>
<dbReference type="Gene3D" id="3.50.50.60">
    <property type="entry name" value="FAD/NAD(P)-binding domain"/>
    <property type="match status" value="2"/>
</dbReference>
<keyword evidence="9" id="KW-0732">Signal</keyword>
<evidence type="ECO:0000313" key="11">
    <source>
        <dbReference type="Proteomes" id="UP001549921"/>
    </source>
</evidence>
<keyword evidence="4 8" id="KW-0274">FAD</keyword>
<evidence type="ECO:0000256" key="1">
    <source>
        <dbReference type="ARBA" id="ARBA00001974"/>
    </source>
</evidence>
<protein>
    <recommendedName>
        <fullName evidence="8">Flavin-containing monooxygenase</fullName>
        <ecNumber evidence="8">1.-.-.-</ecNumber>
    </recommendedName>
</protein>
<keyword evidence="3 8" id="KW-0285">Flavoprotein</keyword>
<dbReference type="EMBL" id="JBEDNZ010000020">
    <property type="protein sequence ID" value="KAL0819712.1"/>
    <property type="molecule type" value="Genomic_DNA"/>
</dbReference>
<evidence type="ECO:0000256" key="9">
    <source>
        <dbReference type="SAM" id="SignalP"/>
    </source>
</evidence>
<dbReference type="AlphaFoldDB" id="A0ABD0SIR0"/>
<evidence type="ECO:0000256" key="6">
    <source>
        <dbReference type="ARBA" id="ARBA00023002"/>
    </source>
</evidence>
<comment type="caution">
    <text evidence="10">The sequence shown here is derived from an EMBL/GenBank/DDBJ whole genome shotgun (WGS) entry which is preliminary data.</text>
</comment>
<sequence length="457" mass="52224">MANGLWSCAVLLCFLTLTLEVRDGFGMVKPASRACIIGAGYSGLGTARFMKEHGVNFTVFEATRYLGGTWRFDPHVGTDEDGLPMFTSMYKNLRINTPRLTMEYTGFPFPEETQSYPTGECFYKYLKLFAKQFNLVQHIQFRSLVTSIKWADDHWDVTYMKTDTKMNHTEQCDFVAVASGEFSSPVWPKFDGQETFKGKMIHSHDYKDPEDYRNRRVLIVGAGPSGLDLAIHLSNVTAKLVHSHHLRYNQPFFSDTYVKKPDIKMFTSNGVIFQDGSFEEVDDVIFCTGYDFTHPFLDKSVGITASGKFVLPLYQHTVNIRHPTLAFVGVSKKILNKVLEAQGEYVAALAAGKFELPSQEAMLKAWLTHVRALKAKGMRLVDVNTIDNDADNYFANITEEAGIYRRPPVLSDIRVFNARYRLEDLLNYRDFDYQIVDDHNYKRWYNPRKGNPCPIDI</sequence>
<dbReference type="PRINTS" id="PR00370">
    <property type="entry name" value="FMOXYGENASE"/>
</dbReference>
<evidence type="ECO:0000256" key="8">
    <source>
        <dbReference type="RuleBase" id="RU361177"/>
    </source>
</evidence>
<reference evidence="10 11" key="1">
    <citation type="submission" date="2024-06" db="EMBL/GenBank/DDBJ databases">
        <title>A chromosome-level genome assembly of beet webworm, Loxostege sticticalis.</title>
        <authorList>
            <person name="Zhang Y."/>
        </authorList>
    </citation>
    <scope>NUCLEOTIDE SEQUENCE [LARGE SCALE GENOMIC DNA]</scope>
    <source>
        <strain evidence="10">AQ028</strain>
        <tissue evidence="10">Male pupae</tissue>
    </source>
</reference>
<evidence type="ECO:0000256" key="5">
    <source>
        <dbReference type="ARBA" id="ARBA00022857"/>
    </source>
</evidence>